<dbReference type="NCBIfam" id="NF033399">
    <property type="entry name" value="thiazolyl_GetA"/>
    <property type="match status" value="1"/>
</dbReference>
<evidence type="ECO:0000313" key="2">
    <source>
        <dbReference type="Proteomes" id="UP000523007"/>
    </source>
</evidence>
<organism evidence="1 2">
    <name type="scientific">Lipingzhangella halophila</name>
    <dbReference type="NCBI Taxonomy" id="1783352"/>
    <lineage>
        <taxon>Bacteria</taxon>
        <taxon>Bacillati</taxon>
        <taxon>Actinomycetota</taxon>
        <taxon>Actinomycetes</taxon>
        <taxon>Streptosporangiales</taxon>
        <taxon>Nocardiopsidaceae</taxon>
        <taxon>Lipingzhangella</taxon>
    </lineage>
</organism>
<sequence length="55" mass="5814">MSESGTRHDDLSFDVQDLPTDVFELSAKGITVESLTTDTGFSESCQGPPGSQCCS</sequence>
<evidence type="ECO:0000313" key="1">
    <source>
        <dbReference type="EMBL" id="MBB4933456.1"/>
    </source>
</evidence>
<reference evidence="1 2" key="1">
    <citation type="submission" date="2020-08" db="EMBL/GenBank/DDBJ databases">
        <title>Sequencing the genomes of 1000 actinobacteria strains.</title>
        <authorList>
            <person name="Klenk H.-P."/>
        </authorList>
    </citation>
    <scope>NUCLEOTIDE SEQUENCE [LARGE SCALE GENOMIC DNA]</scope>
    <source>
        <strain evidence="1 2">DSM 102030</strain>
    </source>
</reference>
<gene>
    <name evidence="1" type="ORF">F4561_004276</name>
</gene>
<dbReference type="AlphaFoldDB" id="A0A7W7RK77"/>
<proteinExistence type="predicted"/>
<comment type="caution">
    <text evidence="1">The sequence shown here is derived from an EMBL/GenBank/DDBJ whole genome shotgun (WGS) entry which is preliminary data.</text>
</comment>
<protein>
    <submittedName>
        <fullName evidence="1">Uncharacterized protein</fullName>
    </submittedName>
</protein>
<accession>A0A7W7RK77</accession>
<dbReference type="EMBL" id="JACHJT010000001">
    <property type="protein sequence ID" value="MBB4933456.1"/>
    <property type="molecule type" value="Genomic_DNA"/>
</dbReference>
<name>A0A7W7RK77_9ACTN</name>
<dbReference type="RefSeq" id="WP_184581060.1">
    <property type="nucleotide sequence ID" value="NZ_JACHJT010000001.1"/>
</dbReference>
<dbReference type="Proteomes" id="UP000523007">
    <property type="component" value="Unassembled WGS sequence"/>
</dbReference>
<keyword evidence="2" id="KW-1185">Reference proteome</keyword>